<organism evidence="2 3">
    <name type="scientific">Cryptosporangium japonicum</name>
    <dbReference type="NCBI Taxonomy" id="80872"/>
    <lineage>
        <taxon>Bacteria</taxon>
        <taxon>Bacillati</taxon>
        <taxon>Actinomycetota</taxon>
        <taxon>Actinomycetes</taxon>
        <taxon>Cryptosporangiales</taxon>
        <taxon>Cryptosporangiaceae</taxon>
        <taxon>Cryptosporangium</taxon>
    </lineage>
</organism>
<feature type="transmembrane region" description="Helical" evidence="1">
    <location>
        <begin position="34"/>
        <end position="55"/>
    </location>
</feature>
<protein>
    <submittedName>
        <fullName evidence="2">Uncharacterized protein</fullName>
    </submittedName>
</protein>
<name>A0ABN0UZ46_9ACTN</name>
<gene>
    <name evidence="2" type="ORF">GCM10009539_62770</name>
</gene>
<dbReference type="EMBL" id="BAAAGX010000027">
    <property type="protein sequence ID" value="GAA0267390.1"/>
    <property type="molecule type" value="Genomic_DNA"/>
</dbReference>
<proteinExistence type="predicted"/>
<keyword evidence="1" id="KW-0812">Transmembrane</keyword>
<evidence type="ECO:0000313" key="2">
    <source>
        <dbReference type="EMBL" id="GAA0267390.1"/>
    </source>
</evidence>
<reference evidence="2 3" key="1">
    <citation type="journal article" date="2019" name="Int. J. Syst. Evol. Microbiol.">
        <title>The Global Catalogue of Microorganisms (GCM) 10K type strain sequencing project: providing services to taxonomists for standard genome sequencing and annotation.</title>
        <authorList>
            <consortium name="The Broad Institute Genomics Platform"/>
            <consortium name="The Broad Institute Genome Sequencing Center for Infectious Disease"/>
            <person name="Wu L."/>
            <person name="Ma J."/>
        </authorList>
    </citation>
    <scope>NUCLEOTIDE SEQUENCE [LARGE SCALE GENOMIC DNA]</scope>
    <source>
        <strain evidence="2 3">JCM 10425</strain>
    </source>
</reference>
<sequence length="224" mass="23178">MPDDPESLLAADWELPLTEEFVAGVRRGVRRRRLVRRAAAAGSAAVVALVAALVLTGSDTTTAVVPPATAPVGSPLGGFEVGYVPSGVRAETRDGSFSCAVTAGMRECRQPGPGVPAATLLQRRYDRDSGAAWMWITVLRPLPVPGGDSATMARQLVDWLTIGTSSVSTFDAPAGRARLVAARGSEVTVYSIVLTTADGIVVSITGNGALPAAELTAVARGIRR</sequence>
<evidence type="ECO:0000256" key="1">
    <source>
        <dbReference type="SAM" id="Phobius"/>
    </source>
</evidence>
<keyword evidence="3" id="KW-1185">Reference proteome</keyword>
<comment type="caution">
    <text evidence="2">The sequence shown here is derived from an EMBL/GenBank/DDBJ whole genome shotgun (WGS) entry which is preliminary data.</text>
</comment>
<keyword evidence="1" id="KW-1133">Transmembrane helix</keyword>
<accession>A0ABN0UZ46</accession>
<evidence type="ECO:0000313" key="3">
    <source>
        <dbReference type="Proteomes" id="UP001500967"/>
    </source>
</evidence>
<dbReference type="RefSeq" id="WP_344652541.1">
    <property type="nucleotide sequence ID" value="NZ_BAAAGX010000027.1"/>
</dbReference>
<keyword evidence="1" id="KW-0472">Membrane</keyword>
<dbReference type="Proteomes" id="UP001500967">
    <property type="component" value="Unassembled WGS sequence"/>
</dbReference>